<dbReference type="InterPro" id="IPR025736">
    <property type="entry name" value="PucR_C-HTH_dom"/>
</dbReference>
<dbReference type="SMART" id="SM00065">
    <property type="entry name" value="GAF"/>
    <property type="match status" value="1"/>
</dbReference>
<protein>
    <submittedName>
        <fullName evidence="3">GAF domain-containing protein</fullName>
    </submittedName>
</protein>
<keyword evidence="4" id="KW-1185">Reference proteome</keyword>
<sequence length="633" mass="67797">MRRSFVELLEVGAPPEAFESLAHAAAEGAGDQELEELRAQLASALRMRGLMERQQHREKQLRALYQTATDLTALRDVDAVLGAIVRRARELLGVDVAYLSLIDDERQDVYIRVSDGSVSARFQGIRLPMGTGLGGLMVQTAAPYATQDYQHDTGFLHDGPVDASVAEEGIHALLGVPLLLDGKVIGGLLAGNRRPRPFPPEEIALASSLAAHAAVALENARLFAQAQQALDRLNQANQVILEHAASVERAAEAHDRLTTVLLEGGGVSDVTVALTEVLGGTAAILGPDGSALANTGAPLPPLDRRRQAATQARASGHTVELHHPGDATQWIAAAVAGGDHLGTVLLGGHQELSEVGKRILERAAHVAALLLLFHRSLADTEDRVRGDLLIDVITDPQRHEATLRQRARGHRADLDTEHAVVVARTKDVDRQRAAVVAARLAAGYNGLAASHLEDLVLALPHVQPAAAADLVASRLHQVLGYRVTAGAAGPAAGAVSLSNAYRDARRCLEALILLGRQGEAADAGGLGFAGLLLGPQTPHDIHAYIEARLGPLLQHDRQRGSEFLRTLESYFQADRSLALTARTLHVHVNTVSQRLRRITMLLGSRWRDPQNALELQMALQLHRLRPLDLPAGD</sequence>
<dbReference type="Pfam" id="PF13556">
    <property type="entry name" value="HTH_30"/>
    <property type="match status" value="1"/>
</dbReference>
<dbReference type="Pfam" id="PF13185">
    <property type="entry name" value="GAF_2"/>
    <property type="match status" value="1"/>
</dbReference>
<organism evidence="3 4">
    <name type="scientific">Streptomyces chiangmaiensis</name>
    <dbReference type="NCBI Taxonomy" id="766497"/>
    <lineage>
        <taxon>Bacteria</taxon>
        <taxon>Bacillati</taxon>
        <taxon>Actinomycetota</taxon>
        <taxon>Actinomycetes</taxon>
        <taxon>Kitasatosporales</taxon>
        <taxon>Streptomycetaceae</taxon>
        <taxon>Streptomyces</taxon>
    </lineage>
</organism>
<dbReference type="InterPro" id="IPR042070">
    <property type="entry name" value="PucR_C-HTH_sf"/>
</dbReference>
<dbReference type="Gene3D" id="3.30.450.40">
    <property type="match status" value="1"/>
</dbReference>
<evidence type="ECO:0000313" key="4">
    <source>
        <dbReference type="Proteomes" id="UP001333996"/>
    </source>
</evidence>
<gene>
    <name evidence="3" type="ORF">VXC91_40765</name>
</gene>
<dbReference type="InterPro" id="IPR003018">
    <property type="entry name" value="GAF"/>
</dbReference>
<comment type="caution">
    <text evidence="3">The sequence shown here is derived from an EMBL/GenBank/DDBJ whole genome shotgun (WGS) entry which is preliminary data.</text>
</comment>
<dbReference type="Pfam" id="PF17853">
    <property type="entry name" value="GGDEF_2"/>
    <property type="match status" value="1"/>
</dbReference>
<dbReference type="EMBL" id="JAYWVC010000306">
    <property type="protein sequence ID" value="MED7828053.1"/>
    <property type="molecule type" value="Genomic_DNA"/>
</dbReference>
<name>A0ABU7FW77_9ACTN</name>
<evidence type="ECO:0000313" key="3">
    <source>
        <dbReference type="EMBL" id="MED7828053.1"/>
    </source>
</evidence>
<dbReference type="InterPro" id="IPR041522">
    <property type="entry name" value="CdaR_GGDEF"/>
</dbReference>
<evidence type="ECO:0000259" key="2">
    <source>
        <dbReference type="SMART" id="SM00065"/>
    </source>
</evidence>
<evidence type="ECO:0000256" key="1">
    <source>
        <dbReference type="ARBA" id="ARBA00006754"/>
    </source>
</evidence>
<dbReference type="PANTHER" id="PTHR33744">
    <property type="entry name" value="CARBOHYDRATE DIACID REGULATOR"/>
    <property type="match status" value="1"/>
</dbReference>
<dbReference type="Proteomes" id="UP001333996">
    <property type="component" value="Unassembled WGS sequence"/>
</dbReference>
<reference evidence="3" key="1">
    <citation type="submission" date="2024-01" db="EMBL/GenBank/DDBJ databases">
        <title>First draft genome sequence data of TA4-1, the type strain of Gram-positive actinobacterium Streptomyces chiangmaiensis.</title>
        <authorList>
            <person name="Yasawong M."/>
            <person name="Nantapong N."/>
        </authorList>
    </citation>
    <scope>NUCLEOTIDE SEQUENCE</scope>
    <source>
        <strain evidence="3">TA4-1</strain>
    </source>
</reference>
<comment type="similarity">
    <text evidence="1">Belongs to the CdaR family.</text>
</comment>
<dbReference type="SUPFAM" id="SSF55781">
    <property type="entry name" value="GAF domain-like"/>
    <property type="match status" value="1"/>
</dbReference>
<accession>A0ABU7FW77</accession>
<feature type="domain" description="GAF" evidence="2">
    <location>
        <begin position="76"/>
        <end position="227"/>
    </location>
</feature>
<dbReference type="InterPro" id="IPR029016">
    <property type="entry name" value="GAF-like_dom_sf"/>
</dbReference>
<proteinExistence type="inferred from homology"/>
<dbReference type="PANTHER" id="PTHR33744:SF1">
    <property type="entry name" value="DNA-BINDING TRANSCRIPTIONAL ACTIVATOR ADER"/>
    <property type="match status" value="1"/>
</dbReference>
<dbReference type="Gene3D" id="1.10.10.2840">
    <property type="entry name" value="PucR C-terminal helix-turn-helix domain"/>
    <property type="match status" value="1"/>
</dbReference>
<dbReference type="RefSeq" id="WP_329512415.1">
    <property type="nucleotide sequence ID" value="NZ_BAAAYZ010000119.1"/>
</dbReference>
<dbReference type="InterPro" id="IPR051448">
    <property type="entry name" value="CdaR-like_regulators"/>
</dbReference>